<sequence>MAKLKPGHLDRFIITEDGSHSLFSAQFKQQYHSLQGALMESEHIYINLGLKPVLENASGPVYVFEMGFGTGLNAFLAWKLADSLQKQVFYTSVEAYPVSLLEASQLNYEEASGATGFMQLHHAPWGAETAISPFFSLRKEQTTVQDFTSERFFDVIFYDAFDPRAQPELWEKEIFAKIAAQTSQGGVLVTYSSKGIVKRALRAGGFIVERHKGPGRKTHVLKAIRL</sequence>
<dbReference type="InterPro" id="IPR047785">
    <property type="entry name" value="tRNA_MNMC2"/>
</dbReference>
<reference evidence="3" key="1">
    <citation type="journal article" date="2019" name="Int. J. Syst. Evol. Microbiol.">
        <title>The Global Catalogue of Microorganisms (GCM) 10K type strain sequencing project: providing services to taxonomists for standard genome sequencing and annotation.</title>
        <authorList>
            <consortium name="The Broad Institute Genomics Platform"/>
            <consortium name="The Broad Institute Genome Sequencing Center for Infectious Disease"/>
            <person name="Wu L."/>
            <person name="Ma J."/>
        </authorList>
    </citation>
    <scope>NUCLEOTIDE SEQUENCE [LARGE SCALE GENOMIC DNA]</scope>
    <source>
        <strain evidence="3">CGMCC 1.15288</strain>
    </source>
</reference>
<accession>A0ABQ1ZCR3</accession>
<evidence type="ECO:0000313" key="2">
    <source>
        <dbReference type="EMBL" id="GGH54813.1"/>
    </source>
</evidence>
<evidence type="ECO:0000259" key="1">
    <source>
        <dbReference type="Pfam" id="PF05430"/>
    </source>
</evidence>
<organism evidence="2 3">
    <name type="scientific">Dyadobacter endophyticus</name>
    <dbReference type="NCBI Taxonomy" id="1749036"/>
    <lineage>
        <taxon>Bacteria</taxon>
        <taxon>Pseudomonadati</taxon>
        <taxon>Bacteroidota</taxon>
        <taxon>Cytophagia</taxon>
        <taxon>Cytophagales</taxon>
        <taxon>Spirosomataceae</taxon>
        <taxon>Dyadobacter</taxon>
    </lineage>
</organism>
<dbReference type="Pfam" id="PF05430">
    <property type="entry name" value="Methyltransf_30"/>
    <property type="match status" value="1"/>
</dbReference>
<proteinExistence type="predicted"/>
<feature type="domain" description="MnmC-like methyltransferase" evidence="1">
    <location>
        <begin position="151"/>
        <end position="224"/>
    </location>
</feature>
<keyword evidence="3" id="KW-1185">Reference proteome</keyword>
<dbReference type="PANTHER" id="PTHR39963:SF1">
    <property type="entry name" value="MNMC-LIKE METHYLTRANSFERASE DOMAIN-CONTAINING PROTEIN"/>
    <property type="match status" value="1"/>
</dbReference>
<evidence type="ECO:0000313" key="3">
    <source>
        <dbReference type="Proteomes" id="UP000600214"/>
    </source>
</evidence>
<name>A0ABQ1ZCR3_9BACT</name>
<dbReference type="Gene3D" id="3.40.50.150">
    <property type="entry name" value="Vaccinia Virus protein VP39"/>
    <property type="match status" value="1"/>
</dbReference>
<dbReference type="NCBIfam" id="NF033855">
    <property type="entry name" value="tRNA_MNMC2"/>
    <property type="match status" value="1"/>
</dbReference>
<dbReference type="InterPro" id="IPR029063">
    <property type="entry name" value="SAM-dependent_MTases_sf"/>
</dbReference>
<dbReference type="EMBL" id="BMIA01000007">
    <property type="protein sequence ID" value="GGH54813.1"/>
    <property type="molecule type" value="Genomic_DNA"/>
</dbReference>
<gene>
    <name evidence="2" type="ORF">GCM10007423_61700</name>
</gene>
<dbReference type="SUPFAM" id="SSF53335">
    <property type="entry name" value="S-adenosyl-L-methionine-dependent methyltransferases"/>
    <property type="match status" value="1"/>
</dbReference>
<protein>
    <recommendedName>
        <fullName evidence="1">MnmC-like methyltransferase domain-containing protein</fullName>
    </recommendedName>
</protein>
<comment type="caution">
    <text evidence="2">The sequence shown here is derived from an EMBL/GenBank/DDBJ whole genome shotgun (WGS) entry which is preliminary data.</text>
</comment>
<dbReference type="Proteomes" id="UP000600214">
    <property type="component" value="Unassembled WGS sequence"/>
</dbReference>
<dbReference type="InterPro" id="IPR008471">
    <property type="entry name" value="MnmC-like_methylTransf"/>
</dbReference>
<dbReference type="PANTHER" id="PTHR39963">
    <property type="entry name" value="SLL0983 PROTEIN"/>
    <property type="match status" value="1"/>
</dbReference>